<keyword evidence="2" id="KW-1185">Reference proteome</keyword>
<evidence type="ECO:0000313" key="2">
    <source>
        <dbReference type="Proteomes" id="UP000827092"/>
    </source>
</evidence>
<gene>
    <name evidence="1" type="ORF">JTE90_003846</name>
</gene>
<name>A0AAV6TF75_9ARAC</name>
<sequence>MSCSPWRLIADMGVRTARKITISLGFQGPTSARTRKRRGAFTRTAPLSGRADSRDTNYLQRKDKLPGSSVDVFRVRLVTALGPEGNLSSVCPVGREY</sequence>
<organism evidence="1 2">
    <name type="scientific">Oedothorax gibbosus</name>
    <dbReference type="NCBI Taxonomy" id="931172"/>
    <lineage>
        <taxon>Eukaryota</taxon>
        <taxon>Metazoa</taxon>
        <taxon>Ecdysozoa</taxon>
        <taxon>Arthropoda</taxon>
        <taxon>Chelicerata</taxon>
        <taxon>Arachnida</taxon>
        <taxon>Araneae</taxon>
        <taxon>Araneomorphae</taxon>
        <taxon>Entelegynae</taxon>
        <taxon>Araneoidea</taxon>
        <taxon>Linyphiidae</taxon>
        <taxon>Erigoninae</taxon>
        <taxon>Oedothorax</taxon>
    </lineage>
</organism>
<accession>A0AAV6TF75</accession>
<dbReference type="AlphaFoldDB" id="A0AAV6TF75"/>
<proteinExistence type="predicted"/>
<comment type="caution">
    <text evidence="1">The sequence shown here is derived from an EMBL/GenBank/DDBJ whole genome shotgun (WGS) entry which is preliminary data.</text>
</comment>
<dbReference type="Proteomes" id="UP000827092">
    <property type="component" value="Unassembled WGS sequence"/>
</dbReference>
<reference evidence="1 2" key="1">
    <citation type="journal article" date="2022" name="Nat. Ecol. Evol.">
        <title>A masculinizing supergene underlies an exaggerated male reproductive morph in a spider.</title>
        <authorList>
            <person name="Hendrickx F."/>
            <person name="De Corte Z."/>
            <person name="Sonet G."/>
            <person name="Van Belleghem S.M."/>
            <person name="Kostlbacher S."/>
            <person name="Vangestel C."/>
        </authorList>
    </citation>
    <scope>NUCLEOTIDE SEQUENCE [LARGE SCALE GENOMIC DNA]</scope>
    <source>
        <strain evidence="1">W744_W776</strain>
    </source>
</reference>
<protein>
    <submittedName>
        <fullName evidence="1">Uncharacterized protein</fullName>
    </submittedName>
</protein>
<dbReference type="EMBL" id="JAFNEN010005437">
    <property type="protein sequence ID" value="KAG8170449.1"/>
    <property type="molecule type" value="Genomic_DNA"/>
</dbReference>
<evidence type="ECO:0000313" key="1">
    <source>
        <dbReference type="EMBL" id="KAG8170449.1"/>
    </source>
</evidence>